<keyword evidence="3" id="KW-1185">Reference proteome</keyword>
<dbReference type="KEGG" id="syw:SYNW1362"/>
<name>Q7U6H6_PARMW</name>
<gene>
    <name evidence="2" type="ordered locus">SYNW1362</name>
</gene>
<dbReference type="Proteomes" id="UP000001422">
    <property type="component" value="Chromosome"/>
</dbReference>
<evidence type="ECO:0000259" key="1">
    <source>
        <dbReference type="Pfam" id="PF04480"/>
    </source>
</evidence>
<dbReference type="Pfam" id="PF04480">
    <property type="entry name" value="DUF559"/>
    <property type="match status" value="1"/>
</dbReference>
<dbReference type="Gene3D" id="3.40.960.10">
    <property type="entry name" value="VSR Endonuclease"/>
    <property type="match status" value="1"/>
</dbReference>
<feature type="domain" description="DUF559" evidence="1">
    <location>
        <begin position="62"/>
        <end position="116"/>
    </location>
</feature>
<dbReference type="EMBL" id="BX569692">
    <property type="protein sequence ID" value="CAE07877.1"/>
    <property type="molecule type" value="Genomic_DNA"/>
</dbReference>
<dbReference type="InterPro" id="IPR007569">
    <property type="entry name" value="DUF559"/>
</dbReference>
<evidence type="ECO:0000313" key="2">
    <source>
        <dbReference type="EMBL" id="CAE07877.1"/>
    </source>
</evidence>
<dbReference type="STRING" id="84588.SYNW1362"/>
<proteinExistence type="predicted"/>
<dbReference type="RefSeq" id="WP_011128226.1">
    <property type="nucleotide sequence ID" value="NC_005070.1"/>
</dbReference>
<organism evidence="2 3">
    <name type="scientific">Parasynechococcus marenigrum (strain WH8102)</name>
    <dbReference type="NCBI Taxonomy" id="84588"/>
    <lineage>
        <taxon>Bacteria</taxon>
        <taxon>Bacillati</taxon>
        <taxon>Cyanobacteriota</taxon>
        <taxon>Cyanophyceae</taxon>
        <taxon>Synechococcales</taxon>
        <taxon>Prochlorococcaceae</taxon>
        <taxon>Parasynechococcus</taxon>
        <taxon>Parasynechococcus marenigrum</taxon>
    </lineage>
</organism>
<dbReference type="eggNOG" id="ENOG5030UZF">
    <property type="taxonomic scope" value="Bacteria"/>
</dbReference>
<protein>
    <recommendedName>
        <fullName evidence="1">DUF559 domain-containing protein</fullName>
    </recommendedName>
</protein>
<sequence length="130" mass="14944">MAEWGQRFKGVDLQSEGHMRLCEALEAAGLLFSFEMHICIPEGATGTRRTLDLLVISPHGLLNVEIDGARHNKTKRRDKDYNRDRLLSRHLRTLRFTHDAVLSDPQAVARIIQIELEQDRRSLFQQLNGL</sequence>
<dbReference type="HOGENOM" id="CLU_1937108_0_0_3"/>
<evidence type="ECO:0000313" key="3">
    <source>
        <dbReference type="Proteomes" id="UP000001422"/>
    </source>
</evidence>
<accession>Q7U6H6</accession>
<dbReference type="AlphaFoldDB" id="Q7U6H6"/>
<reference evidence="2 3" key="1">
    <citation type="journal article" date="2003" name="Nature">
        <title>The genome of a motile marine Synechococcus.</title>
        <authorList>
            <person name="Palenik B."/>
            <person name="Brahamsha B."/>
            <person name="Larimer F."/>
            <person name="Land M."/>
            <person name="Hauser L."/>
            <person name="Chain P."/>
            <person name="Lamerdin J."/>
            <person name="Regala W."/>
            <person name="Allen E.A."/>
            <person name="McCarren J."/>
            <person name="Paulsen I."/>
            <person name="Dufresne A."/>
            <person name="Partensky F."/>
            <person name="Webb E."/>
            <person name="Waterbury J."/>
        </authorList>
    </citation>
    <scope>NUCLEOTIDE SEQUENCE [LARGE SCALE GENOMIC DNA]</scope>
    <source>
        <strain evidence="2 3">WH8102</strain>
    </source>
</reference>